<gene>
    <name evidence="13" type="ORF">rosag_17110</name>
</gene>
<evidence type="ECO:0000256" key="7">
    <source>
        <dbReference type="ARBA" id="ARBA00023008"/>
    </source>
</evidence>
<evidence type="ECO:0000256" key="1">
    <source>
        <dbReference type="ARBA" id="ARBA00004651"/>
    </source>
</evidence>
<evidence type="ECO:0000256" key="5">
    <source>
        <dbReference type="ARBA" id="ARBA00022729"/>
    </source>
</evidence>
<organism evidence="13 14">
    <name type="scientific">Roseisolibacter agri</name>
    <dbReference type="NCBI Taxonomy" id="2014610"/>
    <lineage>
        <taxon>Bacteria</taxon>
        <taxon>Pseudomonadati</taxon>
        <taxon>Gemmatimonadota</taxon>
        <taxon>Gemmatimonadia</taxon>
        <taxon>Gemmatimonadales</taxon>
        <taxon>Gemmatimonadaceae</taxon>
        <taxon>Roseisolibacter</taxon>
    </lineage>
</organism>
<dbReference type="GO" id="GO:0005886">
    <property type="term" value="C:plasma membrane"/>
    <property type="evidence" value="ECO:0007669"/>
    <property type="project" value="UniProtKB-SubCell"/>
</dbReference>
<feature type="signal peptide" evidence="10">
    <location>
        <begin position="1"/>
        <end position="22"/>
    </location>
</feature>
<keyword evidence="6 9" id="KW-1133">Transmembrane helix</keyword>
<feature type="transmembrane region" description="Helical" evidence="9">
    <location>
        <begin position="220"/>
        <end position="246"/>
    </location>
</feature>
<dbReference type="GO" id="GO:0005507">
    <property type="term" value="F:copper ion binding"/>
    <property type="evidence" value="ECO:0007669"/>
    <property type="project" value="InterPro"/>
</dbReference>
<protein>
    <recommendedName>
        <fullName evidence="15">Copper transport protein YcnJ</fullName>
    </recommendedName>
</protein>
<feature type="chain" id="PRO_5041327142" description="Copper transport protein YcnJ" evidence="10">
    <location>
        <begin position="23"/>
        <end position="473"/>
    </location>
</feature>
<sequence>MLRFLGRLALALLLAFPSAALAHGVLRASDPRSGARLSVAPRSLRLTFNEAIELAVARLELLDPDGRGVALSALRRGDSAAVLVADVTGALRAGRYTVAWQIAGRDGHPVRGRYRFSIDSGATGLAPAAPAVDTAAHAEHVDVPDTASDTTTHAAHAVAPPDTSFDAQSPAYAAVRWLGLAAMLTLVGAVAFRTRVVPAAARRGAPDVWAAAATRDAGRLAVAASALLLVASLLRLAAQSVALQGAGAWRDPARLGALLGGTTWGTAWWLLVAATLVALVGLLLARRASSAGWMLASLGVVGVALAAALSGHAASVSGRAPFAVVVDAAHVLAAGGWLGTLLLVVAAGLPAALRLQPDARVAATTAAVNAFSPVALACAAVVALTGGLSAWLHLGALDALWRSAYGRTLLVKLALLVLVAAAGAYNWRRVRPALGDASGAARLRRSATVELALGALVLVVTAVLVATPTDVVP</sequence>
<dbReference type="PANTHER" id="PTHR34820">
    <property type="entry name" value="INNER MEMBRANE PROTEIN YEBZ"/>
    <property type="match status" value="1"/>
</dbReference>
<dbReference type="GO" id="GO:0042597">
    <property type="term" value="C:periplasmic space"/>
    <property type="evidence" value="ECO:0007669"/>
    <property type="project" value="InterPro"/>
</dbReference>
<dbReference type="Gene3D" id="2.60.40.1220">
    <property type="match status" value="1"/>
</dbReference>
<dbReference type="PANTHER" id="PTHR34820:SF4">
    <property type="entry name" value="INNER MEMBRANE PROTEIN YEBZ"/>
    <property type="match status" value="1"/>
</dbReference>
<evidence type="ECO:0000313" key="13">
    <source>
        <dbReference type="EMBL" id="GLC25198.1"/>
    </source>
</evidence>
<feature type="transmembrane region" description="Helical" evidence="9">
    <location>
        <begin position="448"/>
        <end position="467"/>
    </location>
</feature>
<evidence type="ECO:0000256" key="4">
    <source>
        <dbReference type="ARBA" id="ARBA00022723"/>
    </source>
</evidence>
<comment type="subcellular location">
    <subcellularLocation>
        <location evidence="1">Cell membrane</location>
        <topology evidence="1">Multi-pass membrane protein</topology>
    </subcellularLocation>
</comment>
<feature type="transmembrane region" description="Helical" evidence="9">
    <location>
        <begin position="404"/>
        <end position="427"/>
    </location>
</feature>
<name>A0AA37VA89_9BACT</name>
<feature type="domain" description="Copper resistance protein D" evidence="12">
    <location>
        <begin position="366"/>
        <end position="464"/>
    </location>
</feature>
<evidence type="ECO:0000256" key="6">
    <source>
        <dbReference type="ARBA" id="ARBA00022989"/>
    </source>
</evidence>
<accession>A0AA37VA89</accession>
<comment type="caution">
    <text evidence="13">The sequence shown here is derived from an EMBL/GenBank/DDBJ whole genome shotgun (WGS) entry which is preliminary data.</text>
</comment>
<keyword evidence="3 9" id="KW-0812">Transmembrane</keyword>
<dbReference type="GO" id="GO:0046688">
    <property type="term" value="P:response to copper ion"/>
    <property type="evidence" value="ECO:0007669"/>
    <property type="project" value="InterPro"/>
</dbReference>
<feature type="transmembrane region" description="Helical" evidence="9">
    <location>
        <begin position="367"/>
        <end position="392"/>
    </location>
</feature>
<evidence type="ECO:0000256" key="3">
    <source>
        <dbReference type="ARBA" id="ARBA00022692"/>
    </source>
</evidence>
<evidence type="ECO:0000259" key="11">
    <source>
        <dbReference type="Pfam" id="PF04234"/>
    </source>
</evidence>
<dbReference type="InterPro" id="IPR032694">
    <property type="entry name" value="CopC/D"/>
</dbReference>
<dbReference type="RefSeq" id="WP_284349642.1">
    <property type="nucleotide sequence ID" value="NZ_BRXS01000002.1"/>
</dbReference>
<dbReference type="InterPro" id="IPR008457">
    <property type="entry name" value="Cu-R_CopD_dom"/>
</dbReference>
<keyword evidence="8 9" id="KW-0472">Membrane</keyword>
<dbReference type="InterPro" id="IPR014756">
    <property type="entry name" value="Ig_E-set"/>
</dbReference>
<keyword evidence="14" id="KW-1185">Reference proteome</keyword>
<reference evidence="13" key="1">
    <citation type="submission" date="2022-08" db="EMBL/GenBank/DDBJ databases">
        <title>Draft genome sequencing of Roseisolibacter agri AW1220.</title>
        <authorList>
            <person name="Tobiishi Y."/>
            <person name="Tonouchi A."/>
        </authorList>
    </citation>
    <scope>NUCLEOTIDE SEQUENCE</scope>
    <source>
        <strain evidence="13">AW1220</strain>
    </source>
</reference>
<dbReference type="GO" id="GO:0006825">
    <property type="term" value="P:copper ion transport"/>
    <property type="evidence" value="ECO:0007669"/>
    <property type="project" value="InterPro"/>
</dbReference>
<dbReference type="Proteomes" id="UP001161325">
    <property type="component" value="Unassembled WGS sequence"/>
</dbReference>
<evidence type="ECO:0000256" key="8">
    <source>
        <dbReference type="ARBA" id="ARBA00023136"/>
    </source>
</evidence>
<evidence type="ECO:0000313" key="14">
    <source>
        <dbReference type="Proteomes" id="UP001161325"/>
    </source>
</evidence>
<evidence type="ECO:0000256" key="9">
    <source>
        <dbReference type="SAM" id="Phobius"/>
    </source>
</evidence>
<dbReference type="EMBL" id="BRXS01000002">
    <property type="protein sequence ID" value="GLC25198.1"/>
    <property type="molecule type" value="Genomic_DNA"/>
</dbReference>
<feature type="transmembrane region" description="Helical" evidence="9">
    <location>
        <begin position="334"/>
        <end position="355"/>
    </location>
</feature>
<keyword evidence="4" id="KW-0479">Metal-binding</keyword>
<dbReference type="AlphaFoldDB" id="A0AA37VA89"/>
<evidence type="ECO:0000256" key="10">
    <source>
        <dbReference type="SAM" id="SignalP"/>
    </source>
</evidence>
<dbReference type="SUPFAM" id="SSF81296">
    <property type="entry name" value="E set domains"/>
    <property type="match status" value="1"/>
</dbReference>
<dbReference type="Pfam" id="PF04234">
    <property type="entry name" value="CopC"/>
    <property type="match status" value="1"/>
</dbReference>
<evidence type="ECO:0000259" key="12">
    <source>
        <dbReference type="Pfam" id="PF05425"/>
    </source>
</evidence>
<feature type="domain" description="CopC" evidence="11">
    <location>
        <begin position="23"/>
        <end position="118"/>
    </location>
</feature>
<feature type="transmembrane region" description="Helical" evidence="9">
    <location>
        <begin position="292"/>
        <end position="314"/>
    </location>
</feature>
<keyword evidence="2" id="KW-1003">Cell membrane</keyword>
<keyword evidence="7" id="KW-0186">Copper</keyword>
<dbReference type="InterPro" id="IPR014755">
    <property type="entry name" value="Cu-Rt/internalin_Ig-like"/>
</dbReference>
<feature type="transmembrane region" description="Helical" evidence="9">
    <location>
        <begin position="174"/>
        <end position="192"/>
    </location>
</feature>
<keyword evidence="5 10" id="KW-0732">Signal</keyword>
<proteinExistence type="predicted"/>
<dbReference type="InterPro" id="IPR007348">
    <property type="entry name" value="CopC_dom"/>
</dbReference>
<dbReference type="Pfam" id="PF05425">
    <property type="entry name" value="CopD"/>
    <property type="match status" value="1"/>
</dbReference>
<evidence type="ECO:0008006" key="15">
    <source>
        <dbReference type="Google" id="ProtNLM"/>
    </source>
</evidence>
<feature type="transmembrane region" description="Helical" evidence="9">
    <location>
        <begin position="266"/>
        <end position="285"/>
    </location>
</feature>
<evidence type="ECO:0000256" key="2">
    <source>
        <dbReference type="ARBA" id="ARBA00022475"/>
    </source>
</evidence>